<feature type="region of interest" description="Disordered" evidence="1">
    <location>
        <begin position="493"/>
        <end position="514"/>
    </location>
</feature>
<dbReference type="Pfam" id="PF07793">
    <property type="entry name" value="DUF1631"/>
    <property type="match status" value="1"/>
</dbReference>
<gene>
    <name evidence="2" type="ORF">ABDB84_03945</name>
</gene>
<dbReference type="InterPro" id="IPR012434">
    <property type="entry name" value="DUF1631"/>
</dbReference>
<reference evidence="2 3" key="1">
    <citation type="journal article" date="2018" name="Int. J. Syst. Evol. Microbiol.">
        <title>Uliginosibacterium sediminicola sp. nov., isolated from freshwater sediment.</title>
        <authorList>
            <person name="Hwang W.M."/>
            <person name="Kim S.M."/>
            <person name="Kang K."/>
            <person name="Ahn T.Y."/>
        </authorList>
    </citation>
    <scope>NUCLEOTIDE SEQUENCE [LARGE SCALE GENOMIC DNA]</scope>
    <source>
        <strain evidence="2 3">M1-21</strain>
    </source>
</reference>
<proteinExistence type="predicted"/>
<dbReference type="RefSeq" id="WP_345918389.1">
    <property type="nucleotide sequence ID" value="NZ_JBDIVE010000002.1"/>
</dbReference>
<protein>
    <submittedName>
        <fullName evidence="2">DUF1631 family protein</fullName>
    </submittedName>
</protein>
<evidence type="ECO:0000256" key="1">
    <source>
        <dbReference type="SAM" id="MobiDB-lite"/>
    </source>
</evidence>
<keyword evidence="3" id="KW-1185">Reference proteome</keyword>
<dbReference type="Proteomes" id="UP001410394">
    <property type="component" value="Unassembled WGS sequence"/>
</dbReference>
<comment type="caution">
    <text evidence="2">The sequence shown here is derived from an EMBL/GenBank/DDBJ whole genome shotgun (WGS) entry which is preliminary data.</text>
</comment>
<sequence>MLETLTEVLQIFKYVDGKILNVTLNAAGEQFDQLAGLRDRKSFESQRGLTASRISLVHEEDLEFSIRLSDLAQQLRENCEQPLSQLHLRFMTLLDQQEAAPEQLPLGPETICSALRVLATESKLNPDHRIGMLQEMRWQLTNSLRRLYEGLNTRLEEMGVEQKSFTRSPAERASRATLMPNALTSAAAAPAAAHALEPLLAGALREHMISWLEDQLSNGGSAQIAHQLSRTELAGQLPAESRAAVDFIELALDRLATHDDIPAVAKQALEGLRVPLLKLALREPQLREEAEHPARRLLLALGREAAELPVDASPGSTQLNLIEACVSRLTREYKEDTRVFGDILAVLDSARAERLAALERRARQHTESIGREERKESTRLHASKAIRALCAQDPPRFVRHFLEHYWSVLLRRTLLHYGERSAEWKQSLKVADALIWSTQAKHDEAARDKLVELMPRLLRHLQNGLDAIGVSAETRDRLLGMFSTLHEDALQGRDAEVADSESSPAAETSKLENVAGSEDLQIQRRVGFQAHEPSFPPALNELSAGAVLRFVRADGQALSGTIALIGPQQQVFILLTRPENQLFALTATEIAHQYAARTLSIARTPQLFD</sequence>
<dbReference type="EMBL" id="JBDIVE010000002">
    <property type="protein sequence ID" value="MEN3067619.1"/>
    <property type="molecule type" value="Genomic_DNA"/>
</dbReference>
<evidence type="ECO:0000313" key="2">
    <source>
        <dbReference type="EMBL" id="MEN3067619.1"/>
    </source>
</evidence>
<evidence type="ECO:0000313" key="3">
    <source>
        <dbReference type="Proteomes" id="UP001410394"/>
    </source>
</evidence>
<organism evidence="2 3">
    <name type="scientific">Uliginosibacterium sediminicola</name>
    <dbReference type="NCBI Taxonomy" id="2024550"/>
    <lineage>
        <taxon>Bacteria</taxon>
        <taxon>Pseudomonadati</taxon>
        <taxon>Pseudomonadota</taxon>
        <taxon>Betaproteobacteria</taxon>
        <taxon>Rhodocyclales</taxon>
        <taxon>Zoogloeaceae</taxon>
        <taxon>Uliginosibacterium</taxon>
    </lineage>
</organism>
<name>A0ABU9YV85_9RHOO</name>
<accession>A0ABU9YV85</accession>